<dbReference type="InterPro" id="IPR016039">
    <property type="entry name" value="Thiolase-like"/>
</dbReference>
<dbReference type="SMART" id="SM00825">
    <property type="entry name" value="PKS_KS"/>
    <property type="match status" value="1"/>
</dbReference>
<evidence type="ECO:0000313" key="15">
    <source>
        <dbReference type="EMBL" id="MCW3483563.1"/>
    </source>
</evidence>
<evidence type="ECO:0000256" key="7">
    <source>
        <dbReference type="ARBA" id="ARBA00023315"/>
    </source>
</evidence>
<evidence type="ECO:0000256" key="3">
    <source>
        <dbReference type="ARBA" id="ARBA00011738"/>
    </source>
</evidence>
<evidence type="ECO:0000313" key="16">
    <source>
        <dbReference type="Proteomes" id="UP001207742"/>
    </source>
</evidence>
<dbReference type="Proteomes" id="UP001207742">
    <property type="component" value="Unassembled WGS sequence"/>
</dbReference>
<comment type="subunit">
    <text evidence="3">Homodimer.</text>
</comment>
<dbReference type="PANTHER" id="PTHR11712:SF306">
    <property type="entry name" value="3-OXOACYL-[ACYL-CARRIER-PROTEIN] SYNTHASE 1"/>
    <property type="match status" value="1"/>
</dbReference>
<dbReference type="EMBL" id="JAPDNS010000001">
    <property type="protein sequence ID" value="MCW3483563.1"/>
    <property type="molecule type" value="Genomic_DNA"/>
</dbReference>
<dbReference type="Gene3D" id="3.40.47.10">
    <property type="match status" value="2"/>
</dbReference>
<keyword evidence="7" id="KW-0012">Acyltransferase</keyword>
<evidence type="ECO:0000256" key="1">
    <source>
        <dbReference type="ARBA" id="ARBA00004496"/>
    </source>
</evidence>
<name>A0ABT3IHX5_9BACT</name>
<comment type="catalytic activity">
    <reaction evidence="12">
        <text>a fatty acyl-[ACP] + malonyl-[ACP] + H(+) = a 3-oxoacyl-[ACP] + holo-[ACP] + CO2</text>
        <dbReference type="Rhea" id="RHEA:22836"/>
        <dbReference type="Rhea" id="RHEA-COMP:9623"/>
        <dbReference type="Rhea" id="RHEA-COMP:9685"/>
        <dbReference type="Rhea" id="RHEA-COMP:9916"/>
        <dbReference type="Rhea" id="RHEA-COMP:14125"/>
        <dbReference type="ChEBI" id="CHEBI:15378"/>
        <dbReference type="ChEBI" id="CHEBI:16526"/>
        <dbReference type="ChEBI" id="CHEBI:64479"/>
        <dbReference type="ChEBI" id="CHEBI:78449"/>
        <dbReference type="ChEBI" id="CHEBI:78776"/>
        <dbReference type="ChEBI" id="CHEBI:138651"/>
        <dbReference type="EC" id="2.3.1.41"/>
    </reaction>
    <physiologicalReaction direction="left-to-right" evidence="12">
        <dbReference type="Rhea" id="RHEA:22837"/>
    </physiologicalReaction>
</comment>
<evidence type="ECO:0000256" key="11">
    <source>
        <dbReference type="ARBA" id="ARBA00048121"/>
    </source>
</evidence>
<dbReference type="InterPro" id="IPR014030">
    <property type="entry name" value="Ketoacyl_synth_N"/>
</dbReference>
<dbReference type="InterPro" id="IPR014031">
    <property type="entry name" value="Ketoacyl_synth_C"/>
</dbReference>
<dbReference type="RefSeq" id="WP_264729022.1">
    <property type="nucleotide sequence ID" value="NZ_JAPDNR010000001.1"/>
</dbReference>
<gene>
    <name evidence="15" type="ORF">OL497_06645</name>
</gene>
<dbReference type="CDD" id="cd00834">
    <property type="entry name" value="KAS_I_II"/>
    <property type="match status" value="1"/>
</dbReference>
<reference evidence="15 16" key="1">
    <citation type="submission" date="2022-10" db="EMBL/GenBank/DDBJ databases">
        <title>Chitinophaga nivalis PC15 sp. nov., isolated from Pyeongchang county, South Korea.</title>
        <authorList>
            <person name="Trinh H.N."/>
        </authorList>
    </citation>
    <scope>NUCLEOTIDE SEQUENCE [LARGE SCALE GENOMIC DNA]</scope>
    <source>
        <strain evidence="15 16">PC14</strain>
    </source>
</reference>
<evidence type="ECO:0000256" key="2">
    <source>
        <dbReference type="ARBA" id="ARBA00008467"/>
    </source>
</evidence>
<keyword evidence="16" id="KW-1185">Reference proteome</keyword>
<evidence type="ECO:0000256" key="10">
    <source>
        <dbReference type="ARBA" id="ARBA00042143"/>
    </source>
</evidence>
<proteinExistence type="inferred from homology"/>
<feature type="domain" description="Ketosynthase family 3 (KS3)" evidence="14">
    <location>
        <begin position="2"/>
        <end position="421"/>
    </location>
</feature>
<evidence type="ECO:0000256" key="9">
    <source>
        <dbReference type="ARBA" id="ARBA00041620"/>
    </source>
</evidence>
<dbReference type="InterPro" id="IPR000794">
    <property type="entry name" value="Beta-ketoacyl_synthase"/>
</dbReference>
<dbReference type="SUPFAM" id="SSF53901">
    <property type="entry name" value="Thiolase-like"/>
    <property type="match status" value="2"/>
</dbReference>
<evidence type="ECO:0000256" key="5">
    <source>
        <dbReference type="ARBA" id="ARBA00022490"/>
    </source>
</evidence>
<dbReference type="PROSITE" id="PS52004">
    <property type="entry name" value="KS3_2"/>
    <property type="match status" value="1"/>
</dbReference>
<evidence type="ECO:0000256" key="6">
    <source>
        <dbReference type="ARBA" id="ARBA00022679"/>
    </source>
</evidence>
<keyword evidence="5" id="KW-0963">Cytoplasm</keyword>
<sequence length="423" mass="44464">MHNRVVITGLGVVAPNGTGVPAFRQAIQQGESGIRYDPRLEALQFSCCVAGEPVIPETLLQQYFDPLELRGLQCSSIVYGVIAGMEAWLHAGLPLTDTADPDWESGVIFGAGSSGVDKIRDSIYKVDALQIRKLGSTVVVQTMTSGVSAFLGGKLGLGNQVSTNSAACTTGVESILMAYDRIRYGHATRMLAGSTGESGPYIWGGFDAMKVTTWKGNSQPAAASRPMSASAAGIVPGSGAGALVLESLESALARGATIYGEILGGHLNGGGQRNGGSMTAPNSMAVQRCITTALNNAGVTPQEVDVINGHLTATGKDAAEIHNWCVALNRYGQDFPYLNALKGMTGHCLSGSGAIELVSAVLQLHEGFLFPNINCEDLHPEIADLVAREKIPQQWRQQNINILIKASFGFGDVNGCVVLKKYA</sequence>
<dbReference type="Pfam" id="PF02801">
    <property type="entry name" value="Ketoacyl-synt_C"/>
    <property type="match status" value="1"/>
</dbReference>
<protein>
    <recommendedName>
        <fullName evidence="8">3-oxoacyl-[acyl-carrier-protein] synthase 1</fullName>
        <ecNumber evidence="4">2.3.1.41</ecNumber>
    </recommendedName>
    <alternativeName>
        <fullName evidence="9">3-oxoacyl-[acyl-carrier-protein] synthase I</fullName>
    </alternativeName>
    <alternativeName>
        <fullName evidence="10">Beta-ketoacyl-ACP synthase I</fullName>
    </alternativeName>
</protein>
<dbReference type="EC" id="2.3.1.41" evidence="4"/>
<evidence type="ECO:0000259" key="14">
    <source>
        <dbReference type="PROSITE" id="PS52004"/>
    </source>
</evidence>
<evidence type="ECO:0000256" key="4">
    <source>
        <dbReference type="ARBA" id="ARBA00013191"/>
    </source>
</evidence>
<evidence type="ECO:0000256" key="12">
    <source>
        <dbReference type="ARBA" id="ARBA00048506"/>
    </source>
</evidence>
<accession>A0ABT3IHX5</accession>
<evidence type="ECO:0000256" key="8">
    <source>
        <dbReference type="ARBA" id="ARBA00039450"/>
    </source>
</evidence>
<comment type="caution">
    <text evidence="15">The sequence shown here is derived from an EMBL/GenBank/DDBJ whole genome shotgun (WGS) entry which is preliminary data.</text>
</comment>
<keyword evidence="6 13" id="KW-0808">Transferase</keyword>
<comment type="subcellular location">
    <subcellularLocation>
        <location evidence="1">Cytoplasm</location>
    </subcellularLocation>
</comment>
<organism evidence="15 16">
    <name type="scientific">Chitinophaga nivalis</name>
    <dbReference type="NCBI Taxonomy" id="2991709"/>
    <lineage>
        <taxon>Bacteria</taxon>
        <taxon>Pseudomonadati</taxon>
        <taxon>Bacteroidota</taxon>
        <taxon>Chitinophagia</taxon>
        <taxon>Chitinophagales</taxon>
        <taxon>Chitinophagaceae</taxon>
        <taxon>Chitinophaga</taxon>
    </lineage>
</organism>
<dbReference type="InterPro" id="IPR020841">
    <property type="entry name" value="PKS_Beta-ketoAc_synthase_dom"/>
</dbReference>
<comment type="catalytic activity">
    <reaction evidence="11">
        <text>(3Z)-decenoyl-[ACP] + malonyl-[ACP] + H(+) = 3-oxo-(5Z)-dodecenoyl-[ACP] + holo-[ACP] + CO2</text>
        <dbReference type="Rhea" id="RHEA:54940"/>
        <dbReference type="Rhea" id="RHEA-COMP:9623"/>
        <dbReference type="Rhea" id="RHEA-COMP:9685"/>
        <dbReference type="Rhea" id="RHEA-COMP:9927"/>
        <dbReference type="Rhea" id="RHEA-COMP:14042"/>
        <dbReference type="ChEBI" id="CHEBI:15378"/>
        <dbReference type="ChEBI" id="CHEBI:16526"/>
        <dbReference type="ChEBI" id="CHEBI:64479"/>
        <dbReference type="ChEBI" id="CHEBI:78449"/>
        <dbReference type="ChEBI" id="CHEBI:78798"/>
        <dbReference type="ChEBI" id="CHEBI:138410"/>
    </reaction>
    <physiologicalReaction direction="left-to-right" evidence="11">
        <dbReference type="Rhea" id="RHEA:54941"/>
    </physiologicalReaction>
</comment>
<comment type="similarity">
    <text evidence="2 13">Belongs to the thiolase-like superfamily. Beta-ketoacyl-ACP synthases family.</text>
</comment>
<evidence type="ECO:0000256" key="13">
    <source>
        <dbReference type="RuleBase" id="RU003694"/>
    </source>
</evidence>
<dbReference type="PANTHER" id="PTHR11712">
    <property type="entry name" value="POLYKETIDE SYNTHASE-RELATED"/>
    <property type="match status" value="1"/>
</dbReference>
<dbReference type="Pfam" id="PF00109">
    <property type="entry name" value="ketoacyl-synt"/>
    <property type="match status" value="1"/>
</dbReference>